<proteinExistence type="predicted"/>
<dbReference type="SMART" id="SM00382">
    <property type="entry name" value="AAA"/>
    <property type="match status" value="2"/>
</dbReference>
<evidence type="ECO:0000256" key="4">
    <source>
        <dbReference type="ARBA" id="ARBA00022840"/>
    </source>
</evidence>
<dbReference type="PROSITE" id="PS50893">
    <property type="entry name" value="ABC_TRANSPORTER_2"/>
    <property type="match status" value="2"/>
</dbReference>
<dbReference type="AlphaFoldDB" id="A0A0Q0EEG8"/>
<feature type="domain" description="ABC transporter" evidence="5">
    <location>
        <begin position="12"/>
        <end position="248"/>
    </location>
</feature>
<evidence type="ECO:0000256" key="1">
    <source>
        <dbReference type="ARBA" id="ARBA00022448"/>
    </source>
</evidence>
<dbReference type="GO" id="GO:0016887">
    <property type="term" value="F:ATP hydrolysis activity"/>
    <property type="evidence" value="ECO:0007669"/>
    <property type="project" value="InterPro"/>
</dbReference>
<evidence type="ECO:0000313" key="7">
    <source>
        <dbReference type="Proteomes" id="UP000050554"/>
    </source>
</evidence>
<dbReference type="InterPro" id="IPR003593">
    <property type="entry name" value="AAA+_ATPase"/>
</dbReference>
<dbReference type="InterPro" id="IPR017871">
    <property type="entry name" value="ABC_transporter-like_CS"/>
</dbReference>
<sequence length="520" mass="56374">MTMTSVTSPPALHLQGISKRFGATQALDAVNLRVEPGTIHGLVGENGAGKSTLIKVLAGIHKADKGSLSVHGQSFDAFTPRQVESLGVQFIHQERLLPASFTVGEALFFGQEIRHGLLVDRRAQEREAARLIHDYFAMAFPKGALIRDLDSAQRQIVQIIRALIAKPKILVFDEPSVSLVKREVDRLLSIVRRLRHEGLTILYISHYLQEIESLCDQVTVLRNGRDVAVVDPAVTSTAQIARLMVNREVGELYPRTQAIPGAPVLVLKGLGSGNAYDGIDLTVGRGEVVGLTGLVGSGAKELLKSLFGLVKPSRGELLLNGKPLHLKSPRDAIREGIALVPEERRSHGVAPALSVLENITLASLGRFSRWGLLDGKSQVRESERLIHELVIKTSGQGSAVQTLSGGNQQKVALAKWLSRQSSLYLLDEPSVGVDIGAKTEIYRLIARLAEGGAAVLVLSSDLPELIGITQRIVVLHRGRIAGEFDARTTDSDELLACATGASERETVFDHAHEERQHVRA</sequence>
<keyword evidence="2" id="KW-0677">Repeat</keyword>
<dbReference type="InterPro" id="IPR003439">
    <property type="entry name" value="ABC_transporter-like_ATP-bd"/>
</dbReference>
<dbReference type="PANTHER" id="PTHR43790:SF9">
    <property type="entry name" value="GALACTOFURANOSE TRANSPORTER ATP-BINDING PROTEIN YTFR"/>
    <property type="match status" value="1"/>
</dbReference>
<dbReference type="InterPro" id="IPR050107">
    <property type="entry name" value="ABC_carbohydrate_import_ATPase"/>
</dbReference>
<dbReference type="GO" id="GO:0005524">
    <property type="term" value="F:ATP binding"/>
    <property type="evidence" value="ECO:0007669"/>
    <property type="project" value="UniProtKB-KW"/>
</dbReference>
<protein>
    <submittedName>
        <fullName evidence="6">Ribose ABC transporter, ATP-binding protein</fullName>
    </submittedName>
</protein>
<dbReference type="PANTHER" id="PTHR43790">
    <property type="entry name" value="CARBOHYDRATE TRANSPORT ATP-BINDING PROTEIN MG119-RELATED"/>
    <property type="match status" value="1"/>
</dbReference>
<name>A0A0Q0EEG8_PSESI</name>
<organism evidence="6 7">
    <name type="scientific">Pseudomonas syringae pv. ribicola</name>
    <dbReference type="NCBI Taxonomy" id="55398"/>
    <lineage>
        <taxon>Bacteria</taxon>
        <taxon>Pseudomonadati</taxon>
        <taxon>Pseudomonadota</taxon>
        <taxon>Gammaproteobacteria</taxon>
        <taxon>Pseudomonadales</taxon>
        <taxon>Pseudomonadaceae</taxon>
        <taxon>Pseudomonas</taxon>
    </lineage>
</organism>
<dbReference type="Pfam" id="PF00005">
    <property type="entry name" value="ABC_tran"/>
    <property type="match status" value="2"/>
</dbReference>
<evidence type="ECO:0000313" key="6">
    <source>
        <dbReference type="EMBL" id="KPY49903.1"/>
    </source>
</evidence>
<evidence type="ECO:0000256" key="3">
    <source>
        <dbReference type="ARBA" id="ARBA00022741"/>
    </source>
</evidence>
<dbReference type="Proteomes" id="UP000050554">
    <property type="component" value="Unassembled WGS sequence"/>
</dbReference>
<accession>A0A0Q0EEG8</accession>
<gene>
    <name evidence="6" type="ORF">ALO47_00349</name>
</gene>
<reference evidence="6 7" key="1">
    <citation type="submission" date="2015-09" db="EMBL/GenBank/DDBJ databases">
        <title>Genome announcement of multiple Pseudomonas syringae strains.</title>
        <authorList>
            <person name="Thakur S."/>
            <person name="Wang P.W."/>
            <person name="Gong Y."/>
            <person name="Weir B.S."/>
            <person name="Guttman D.S."/>
        </authorList>
    </citation>
    <scope>NUCLEOTIDE SEQUENCE [LARGE SCALE GENOMIC DNA]</scope>
    <source>
        <strain evidence="6 7">ICMP3882</strain>
    </source>
</reference>
<dbReference type="CDD" id="cd03215">
    <property type="entry name" value="ABC_Carb_Monos_II"/>
    <property type="match status" value="1"/>
</dbReference>
<dbReference type="PROSITE" id="PS00211">
    <property type="entry name" value="ABC_TRANSPORTER_1"/>
    <property type="match status" value="1"/>
</dbReference>
<dbReference type="CDD" id="cd03216">
    <property type="entry name" value="ABC_Carb_Monos_I"/>
    <property type="match status" value="1"/>
</dbReference>
<comment type="caution">
    <text evidence="6">The sequence shown here is derived from an EMBL/GenBank/DDBJ whole genome shotgun (WGS) entry which is preliminary data.</text>
</comment>
<feature type="domain" description="ABC transporter" evidence="5">
    <location>
        <begin position="254"/>
        <end position="502"/>
    </location>
</feature>
<evidence type="ECO:0000256" key="2">
    <source>
        <dbReference type="ARBA" id="ARBA00022737"/>
    </source>
</evidence>
<evidence type="ECO:0000259" key="5">
    <source>
        <dbReference type="PROSITE" id="PS50893"/>
    </source>
</evidence>
<dbReference type="InterPro" id="IPR027417">
    <property type="entry name" value="P-loop_NTPase"/>
</dbReference>
<dbReference type="SUPFAM" id="SSF52540">
    <property type="entry name" value="P-loop containing nucleoside triphosphate hydrolases"/>
    <property type="match status" value="2"/>
</dbReference>
<keyword evidence="3" id="KW-0547">Nucleotide-binding</keyword>
<dbReference type="Gene3D" id="3.40.50.300">
    <property type="entry name" value="P-loop containing nucleotide triphosphate hydrolases"/>
    <property type="match status" value="2"/>
</dbReference>
<dbReference type="EMBL" id="LJRF01000047">
    <property type="protein sequence ID" value="KPY49903.1"/>
    <property type="molecule type" value="Genomic_DNA"/>
</dbReference>
<keyword evidence="1" id="KW-0813">Transport</keyword>
<dbReference type="PATRIC" id="fig|55398.3.peg.433"/>
<keyword evidence="4 6" id="KW-0067">ATP-binding</keyword>